<dbReference type="EMBL" id="RJUF01000005">
    <property type="protein sequence ID" value="MCP9762031.1"/>
    <property type="molecule type" value="Genomic_DNA"/>
</dbReference>
<dbReference type="AlphaFoldDB" id="A0AAE3H0Z6"/>
<evidence type="ECO:0000313" key="1">
    <source>
        <dbReference type="EMBL" id="MCP9762031.1"/>
    </source>
</evidence>
<reference evidence="1 2" key="1">
    <citation type="submission" date="2018-11" db="EMBL/GenBank/DDBJ databases">
        <title>Novel bacteria species description.</title>
        <authorList>
            <person name="Han J.-H."/>
        </authorList>
    </citation>
    <scope>NUCLEOTIDE SEQUENCE [LARGE SCALE GENOMIC DNA]</scope>
    <source>
        <strain evidence="1 2">KCTC23259</strain>
    </source>
</reference>
<dbReference type="RefSeq" id="WP_255035782.1">
    <property type="nucleotide sequence ID" value="NZ_RJUF01000005.1"/>
</dbReference>
<keyword evidence="2" id="KW-1185">Reference proteome</keyword>
<name>A0AAE3H0Z6_9BACT</name>
<gene>
    <name evidence="1" type="ORF">EGI31_03625</name>
</gene>
<protein>
    <submittedName>
        <fullName evidence="1">Uncharacterized protein</fullName>
    </submittedName>
</protein>
<dbReference type="Proteomes" id="UP001204144">
    <property type="component" value="Unassembled WGS sequence"/>
</dbReference>
<evidence type="ECO:0000313" key="2">
    <source>
        <dbReference type="Proteomes" id="UP001204144"/>
    </source>
</evidence>
<accession>A0AAE3H0Z6</accession>
<organism evidence="1 2">
    <name type="scientific">Lacihabitans soyangensis</name>
    <dbReference type="NCBI Taxonomy" id="869394"/>
    <lineage>
        <taxon>Bacteria</taxon>
        <taxon>Pseudomonadati</taxon>
        <taxon>Bacteroidota</taxon>
        <taxon>Cytophagia</taxon>
        <taxon>Cytophagales</taxon>
        <taxon>Leadbetterellaceae</taxon>
        <taxon>Lacihabitans</taxon>
    </lineage>
</organism>
<proteinExistence type="predicted"/>
<sequence>MKSLILRFQTSALIPAPYAHAIEVTFSLAQKNLEYKFELEYLDRDQLTKEEILDEGFSMEDNLTLSGQLPTVWKEQLENLVLKTEKTYPQELEDDQEFWDLEIGKENFYPKNTKHWKEFIEELQQAVIEQNKLENPLQITIIRADNQTQKEYKIEGNFEHKSLTIESSEKQSQLPWTKLKPLLRDFYSAEFDYEKATEKLPKKTGLFLNFGDEYWFELGKSYLTKPSKITSWLEN</sequence>
<comment type="caution">
    <text evidence="1">The sequence shown here is derived from an EMBL/GenBank/DDBJ whole genome shotgun (WGS) entry which is preliminary data.</text>
</comment>